<evidence type="ECO:0000259" key="4">
    <source>
        <dbReference type="PROSITE" id="PS50835"/>
    </source>
</evidence>
<feature type="domain" description="Ig-like" evidence="4">
    <location>
        <begin position="6"/>
        <end position="83"/>
    </location>
</feature>
<dbReference type="EMBL" id="AGCU01197922">
    <property type="status" value="NOT_ANNOTATED_CDS"/>
    <property type="molecule type" value="Genomic_DNA"/>
</dbReference>
<feature type="domain" description="Ig-like" evidence="4">
    <location>
        <begin position="181"/>
        <end position="258"/>
    </location>
</feature>
<dbReference type="PANTHER" id="PTHR11738:SF186">
    <property type="entry name" value="OSTEOCLAST-ASSOCIATED IMMUNOGLOBULIN-LIKE RECEPTOR"/>
    <property type="match status" value="1"/>
</dbReference>
<organism evidence="5 6">
    <name type="scientific">Pelodiscus sinensis</name>
    <name type="common">Chinese softshell turtle</name>
    <name type="synonym">Trionyx sinensis</name>
    <dbReference type="NCBI Taxonomy" id="13735"/>
    <lineage>
        <taxon>Eukaryota</taxon>
        <taxon>Metazoa</taxon>
        <taxon>Chordata</taxon>
        <taxon>Craniata</taxon>
        <taxon>Vertebrata</taxon>
        <taxon>Euteleostomi</taxon>
        <taxon>Archelosauria</taxon>
        <taxon>Testudinata</taxon>
        <taxon>Testudines</taxon>
        <taxon>Cryptodira</taxon>
        <taxon>Trionychia</taxon>
        <taxon>Trionychidae</taxon>
        <taxon>Pelodiscus</taxon>
    </lineage>
</organism>
<dbReference type="Pfam" id="PF13927">
    <property type="entry name" value="Ig_3"/>
    <property type="match status" value="2"/>
</dbReference>
<dbReference type="SMART" id="SM00408">
    <property type="entry name" value="IGc2"/>
    <property type="match status" value="4"/>
</dbReference>
<dbReference type="OMA" id="YTCLYES"/>
<dbReference type="Pfam" id="PF13895">
    <property type="entry name" value="Ig_2"/>
    <property type="match status" value="1"/>
</dbReference>
<dbReference type="InterPro" id="IPR003599">
    <property type="entry name" value="Ig_sub"/>
</dbReference>
<sequence>EFYPKPTISLSPSGELAPGSDVSFYCHGSRSRVRFRLYRAGVALRHTEPASSTAEFRIANIRREDGGSYTCLYESLTEPPSVSPHSDPIELVVAEFYPKPTISLSPSGELAPGSDVSFYCHGSRSRVRFRLYRAGVALRHTEPASSRGSYTCLYESLTEPPSVSPHSDPIELVVAEFYPKPTISLSPSGELAPGSDVSFYCHGSRSRVRFRLYRAGVALRHTEPASSTAEFRIANIRREDGGSYTCLYESLTEPPSVSHPSDPIELVVAGRSRLPPAQAAQGELAPGSDVSFYCHGSRSRVRFRLYRAGVALRHTEPASSTAEFRIANIRREDGGSYTCLYESLTEPPSVSHPSDPIELVVAEFYPKPTISLSPSGELAPGSDVSFYCHGSRSRVRFRLYRAGVALRHTEPAGSTALEDRGSYTCLYESLTEPPSVSHPSDPIELVVAAGP</sequence>
<dbReference type="InterPro" id="IPR007110">
    <property type="entry name" value="Ig-like_dom"/>
</dbReference>
<dbReference type="InterPro" id="IPR013783">
    <property type="entry name" value="Ig-like_fold"/>
</dbReference>
<evidence type="ECO:0000256" key="2">
    <source>
        <dbReference type="ARBA" id="ARBA00023157"/>
    </source>
</evidence>
<dbReference type="Gene3D" id="2.60.40.10">
    <property type="entry name" value="Immunoglobulins"/>
    <property type="match status" value="5"/>
</dbReference>
<dbReference type="FunFam" id="2.60.40.10:FF:000049">
    <property type="entry name" value="Leukocyte immunoglobulin-like receptor subfamily B member 1"/>
    <property type="match status" value="4"/>
</dbReference>
<reference evidence="5" key="3">
    <citation type="submission" date="2025-08" db="UniProtKB">
        <authorList>
            <consortium name="Ensembl"/>
        </authorList>
    </citation>
    <scope>IDENTIFICATION</scope>
</reference>
<evidence type="ECO:0000313" key="5">
    <source>
        <dbReference type="Ensembl" id="ENSPSIP00000017042.1"/>
    </source>
</evidence>
<accession>K7G9T1</accession>
<protein>
    <recommendedName>
        <fullName evidence="4">Ig-like domain-containing protein</fullName>
    </recommendedName>
</protein>
<proteinExistence type="predicted"/>
<dbReference type="InterPro" id="IPR003598">
    <property type="entry name" value="Ig_sub2"/>
</dbReference>
<keyword evidence="1" id="KW-0732">Signal</keyword>
<dbReference type="Proteomes" id="UP000007267">
    <property type="component" value="Unassembled WGS sequence"/>
</dbReference>
<feature type="domain" description="Ig-like" evidence="4">
    <location>
        <begin position="275"/>
        <end position="351"/>
    </location>
</feature>
<reference evidence="6" key="1">
    <citation type="submission" date="2011-10" db="EMBL/GenBank/DDBJ databases">
        <authorList>
            <consortium name="Soft-shell Turtle Genome Consortium"/>
        </authorList>
    </citation>
    <scope>NUCLEOTIDE SEQUENCE [LARGE SCALE GENOMIC DNA]</scope>
    <source>
        <strain evidence="6">Daiwa-1</strain>
    </source>
</reference>
<evidence type="ECO:0000313" key="6">
    <source>
        <dbReference type="Proteomes" id="UP000007267"/>
    </source>
</evidence>
<dbReference type="HOGENOM" id="CLU_021100_2_0_1"/>
<dbReference type="GO" id="GO:0002764">
    <property type="term" value="P:immune response-regulating signaling pathway"/>
    <property type="evidence" value="ECO:0007669"/>
    <property type="project" value="TreeGrafter"/>
</dbReference>
<keyword evidence="3" id="KW-0393">Immunoglobulin domain</keyword>
<dbReference type="InterPro" id="IPR036179">
    <property type="entry name" value="Ig-like_dom_sf"/>
</dbReference>
<dbReference type="PROSITE" id="PS50835">
    <property type="entry name" value="IG_LIKE"/>
    <property type="match status" value="4"/>
</dbReference>
<evidence type="ECO:0000256" key="3">
    <source>
        <dbReference type="ARBA" id="ARBA00023319"/>
    </source>
</evidence>
<dbReference type="SUPFAM" id="SSF48726">
    <property type="entry name" value="Immunoglobulin"/>
    <property type="match status" value="5"/>
</dbReference>
<reference evidence="5" key="4">
    <citation type="submission" date="2025-09" db="UniProtKB">
        <authorList>
            <consortium name="Ensembl"/>
        </authorList>
    </citation>
    <scope>IDENTIFICATION</scope>
</reference>
<dbReference type="Ensembl" id="ENSPSIT00000017120.1">
    <property type="protein sequence ID" value="ENSPSIP00000017042.1"/>
    <property type="gene ID" value="ENSPSIG00000015174.1"/>
</dbReference>
<dbReference type="PANTHER" id="PTHR11738">
    <property type="entry name" value="MHC CLASS I NK CELL RECEPTOR"/>
    <property type="match status" value="1"/>
</dbReference>
<dbReference type="STRING" id="13735.ENSPSIP00000017042"/>
<evidence type="ECO:0000256" key="1">
    <source>
        <dbReference type="ARBA" id="ARBA00022729"/>
    </source>
</evidence>
<dbReference type="SMART" id="SM00409">
    <property type="entry name" value="IG"/>
    <property type="match status" value="5"/>
</dbReference>
<dbReference type="eggNOG" id="ENOG502RYEX">
    <property type="taxonomic scope" value="Eukaryota"/>
</dbReference>
<name>K7G9T1_PELSI</name>
<keyword evidence="2" id="KW-1015">Disulfide bond</keyword>
<reference evidence="6" key="2">
    <citation type="journal article" date="2013" name="Nat. Genet.">
        <title>The draft genomes of soft-shell turtle and green sea turtle yield insights into the development and evolution of the turtle-specific body plan.</title>
        <authorList>
            <person name="Wang Z."/>
            <person name="Pascual-Anaya J."/>
            <person name="Zadissa A."/>
            <person name="Li W."/>
            <person name="Niimura Y."/>
            <person name="Huang Z."/>
            <person name="Li C."/>
            <person name="White S."/>
            <person name="Xiong Z."/>
            <person name="Fang D."/>
            <person name="Wang B."/>
            <person name="Ming Y."/>
            <person name="Chen Y."/>
            <person name="Zheng Y."/>
            <person name="Kuraku S."/>
            <person name="Pignatelli M."/>
            <person name="Herrero J."/>
            <person name="Beal K."/>
            <person name="Nozawa M."/>
            <person name="Li Q."/>
            <person name="Wang J."/>
            <person name="Zhang H."/>
            <person name="Yu L."/>
            <person name="Shigenobu S."/>
            <person name="Wang J."/>
            <person name="Liu J."/>
            <person name="Flicek P."/>
            <person name="Searle S."/>
            <person name="Wang J."/>
            <person name="Kuratani S."/>
            <person name="Yin Y."/>
            <person name="Aken B."/>
            <person name="Zhang G."/>
            <person name="Irie N."/>
        </authorList>
    </citation>
    <scope>NUCLEOTIDE SEQUENCE [LARGE SCALE GENOMIC DNA]</scope>
    <source>
        <strain evidence="6">Daiwa-1</strain>
    </source>
</reference>
<dbReference type="GeneTree" id="ENSGT01150000286974"/>
<keyword evidence="6" id="KW-1185">Reference proteome</keyword>
<dbReference type="AlphaFoldDB" id="K7G9T1"/>
<feature type="domain" description="Ig-like" evidence="4">
    <location>
        <begin position="368"/>
        <end position="437"/>
    </location>
</feature>
<dbReference type="InterPro" id="IPR050412">
    <property type="entry name" value="Ig-like_Receptors_ImmuneReg"/>
</dbReference>